<feature type="transmembrane region" description="Helical" evidence="6">
    <location>
        <begin position="387"/>
        <end position="405"/>
    </location>
</feature>
<feature type="transmembrane region" description="Helical" evidence="6">
    <location>
        <begin position="143"/>
        <end position="167"/>
    </location>
</feature>
<evidence type="ECO:0000256" key="3">
    <source>
        <dbReference type="ARBA" id="ARBA00022692"/>
    </source>
</evidence>
<feature type="transmembrane region" description="Helical" evidence="6">
    <location>
        <begin position="444"/>
        <end position="462"/>
    </location>
</feature>
<evidence type="ECO:0000256" key="6">
    <source>
        <dbReference type="SAM" id="Phobius"/>
    </source>
</evidence>
<dbReference type="PANTHER" id="PTHR30250:SF11">
    <property type="entry name" value="O-ANTIGEN TRANSPORTER-RELATED"/>
    <property type="match status" value="1"/>
</dbReference>
<keyword evidence="2" id="KW-1003">Cell membrane</keyword>
<comment type="caution">
    <text evidence="7">The sequence shown here is derived from an EMBL/GenBank/DDBJ whole genome shotgun (WGS) entry which is preliminary data.</text>
</comment>
<dbReference type="Pfam" id="PF01943">
    <property type="entry name" value="Polysacc_synt"/>
    <property type="match status" value="1"/>
</dbReference>
<name>A0A2H0N383_9BACT</name>
<feature type="transmembrane region" description="Helical" evidence="6">
    <location>
        <begin position="356"/>
        <end position="380"/>
    </location>
</feature>
<gene>
    <name evidence="7" type="ORF">COV60_00820</name>
</gene>
<organism evidence="7 8">
    <name type="scientific">Candidatus Magasanikbacteria bacterium CG11_big_fil_rev_8_21_14_0_20_43_7</name>
    <dbReference type="NCBI Taxonomy" id="1974654"/>
    <lineage>
        <taxon>Bacteria</taxon>
        <taxon>Candidatus Magasanikiibacteriota</taxon>
    </lineage>
</organism>
<feature type="transmembrane region" description="Helical" evidence="6">
    <location>
        <begin position="324"/>
        <end position="344"/>
    </location>
</feature>
<keyword evidence="5 6" id="KW-0472">Membrane</keyword>
<dbReference type="Proteomes" id="UP000229782">
    <property type="component" value="Unassembled WGS sequence"/>
</dbReference>
<evidence type="ECO:0000256" key="2">
    <source>
        <dbReference type="ARBA" id="ARBA00022475"/>
    </source>
</evidence>
<dbReference type="InterPro" id="IPR002797">
    <property type="entry name" value="Polysacc_synth"/>
</dbReference>
<keyword evidence="4 6" id="KW-1133">Transmembrane helix</keyword>
<feature type="transmembrane region" description="Helical" evidence="6">
    <location>
        <begin position="411"/>
        <end position="432"/>
    </location>
</feature>
<evidence type="ECO:0000256" key="5">
    <source>
        <dbReference type="ARBA" id="ARBA00023136"/>
    </source>
</evidence>
<proteinExistence type="predicted"/>
<evidence type="ECO:0000256" key="1">
    <source>
        <dbReference type="ARBA" id="ARBA00004651"/>
    </source>
</evidence>
<dbReference type="PANTHER" id="PTHR30250">
    <property type="entry name" value="PST FAMILY PREDICTED COLANIC ACID TRANSPORTER"/>
    <property type="match status" value="1"/>
</dbReference>
<keyword evidence="3 6" id="KW-0812">Transmembrane</keyword>
<dbReference type="GO" id="GO:0005886">
    <property type="term" value="C:plasma membrane"/>
    <property type="evidence" value="ECO:0007669"/>
    <property type="project" value="UniProtKB-SubCell"/>
</dbReference>
<feature type="transmembrane region" description="Helical" evidence="6">
    <location>
        <begin position="201"/>
        <end position="222"/>
    </location>
</feature>
<feature type="transmembrane region" description="Helical" evidence="6">
    <location>
        <begin position="468"/>
        <end position="488"/>
    </location>
</feature>
<reference evidence="7 8" key="1">
    <citation type="submission" date="2017-09" db="EMBL/GenBank/DDBJ databases">
        <title>Depth-based differentiation of microbial function through sediment-hosted aquifers and enrichment of novel symbionts in the deep terrestrial subsurface.</title>
        <authorList>
            <person name="Probst A.J."/>
            <person name="Ladd B."/>
            <person name="Jarett J.K."/>
            <person name="Geller-Mcgrath D.E."/>
            <person name="Sieber C.M."/>
            <person name="Emerson J.B."/>
            <person name="Anantharaman K."/>
            <person name="Thomas B.C."/>
            <person name="Malmstrom R."/>
            <person name="Stieglmeier M."/>
            <person name="Klingl A."/>
            <person name="Woyke T."/>
            <person name="Ryan C.M."/>
            <person name="Banfield J.F."/>
        </authorList>
    </citation>
    <scope>NUCLEOTIDE SEQUENCE [LARGE SCALE GENOMIC DNA]</scope>
    <source>
        <strain evidence="7">CG11_big_fil_rev_8_21_14_0_20_43_7</strain>
    </source>
</reference>
<comment type="subcellular location">
    <subcellularLocation>
        <location evidence="1">Cell membrane</location>
        <topology evidence="1">Multi-pass membrane protein</topology>
    </subcellularLocation>
</comment>
<feature type="transmembrane region" description="Helical" evidence="6">
    <location>
        <begin position="285"/>
        <end position="303"/>
    </location>
</feature>
<evidence type="ECO:0000313" key="8">
    <source>
        <dbReference type="Proteomes" id="UP000229782"/>
    </source>
</evidence>
<sequence>MLSPILQRRISLDVDNSTMTIETKSILKPMSTTRLIAHNTGIQLIGKVISTGLGLVAIGMMTRHLGQEQFGWYVTTIAFLQFIAILVDFGLVPVTAQMMGERKIEEKKLLQNLLGYRFVTAIIFLGLAPFIALFFPYPIEVKIAISFTTINMLAVAMNQIFMGYYQAKLKMHLQAIGEVLGRIALVGGLALMIWLEKGFIPVMIVLTISSIVYTAAMWYTAIKESTPTFRFDMAVWKAITVKMWPIAISIIFNVMYLKGDTIILSLYRDQATVGMYGAAYRVIDILAQVAMMIMGLMLPLLAFEWTRNKETFKHFYQQSFDMMMLFSVPLVVGGAILATPIMTLVAGSEFASAGPILAVLLLGIFALYVGAIFGHIAVAIEKQKQTMWIYMSNAVITVIGYFYFIPKYGMWGAAGMTLFSEFYAGLMLFLTIRHYLKMHLEVKTFAKIVFSALVMGAVVFMFSHLNVLLLIVIGSVVYGSFLYGLGAISKETVREIVRINKSVE</sequence>
<dbReference type="CDD" id="cd13128">
    <property type="entry name" value="MATE_Wzx_like"/>
    <property type="match status" value="1"/>
</dbReference>
<feature type="transmembrane region" description="Helical" evidence="6">
    <location>
        <begin position="114"/>
        <end position="137"/>
    </location>
</feature>
<dbReference type="EMBL" id="PCWM01000017">
    <property type="protein sequence ID" value="PIR03338.1"/>
    <property type="molecule type" value="Genomic_DNA"/>
</dbReference>
<feature type="transmembrane region" description="Helical" evidence="6">
    <location>
        <begin position="234"/>
        <end position="257"/>
    </location>
</feature>
<feature type="transmembrane region" description="Helical" evidence="6">
    <location>
        <begin position="70"/>
        <end position="94"/>
    </location>
</feature>
<evidence type="ECO:0000313" key="7">
    <source>
        <dbReference type="EMBL" id="PIR03338.1"/>
    </source>
</evidence>
<feature type="transmembrane region" description="Helical" evidence="6">
    <location>
        <begin position="179"/>
        <end position="195"/>
    </location>
</feature>
<feature type="transmembrane region" description="Helical" evidence="6">
    <location>
        <begin position="44"/>
        <end position="64"/>
    </location>
</feature>
<accession>A0A2H0N383</accession>
<dbReference type="AlphaFoldDB" id="A0A2H0N383"/>
<dbReference type="InterPro" id="IPR050833">
    <property type="entry name" value="Poly_Biosynth_Transport"/>
</dbReference>
<protein>
    <submittedName>
        <fullName evidence="7">Uncharacterized protein</fullName>
    </submittedName>
</protein>
<evidence type="ECO:0000256" key="4">
    <source>
        <dbReference type="ARBA" id="ARBA00022989"/>
    </source>
</evidence>